<evidence type="ECO:0000313" key="11">
    <source>
        <dbReference type="Proteomes" id="UP000502508"/>
    </source>
</evidence>
<dbReference type="PROSITE" id="PS50929">
    <property type="entry name" value="ABC_TM1F"/>
    <property type="match status" value="1"/>
</dbReference>
<dbReference type="InterPro" id="IPR039421">
    <property type="entry name" value="Type_1_exporter"/>
</dbReference>
<evidence type="ECO:0000259" key="8">
    <source>
        <dbReference type="PROSITE" id="PS50893"/>
    </source>
</evidence>
<sequence length="635" mass="67792">MTVTSDTERATPAPEATVLPELRSVWWEGGVRARAEATIAAVLAELPKLIYAAFKVSWRASRGRTMVIVGATLGAGTMATFGLLATQQVLVGLFAGGPTPERVRAALPALIALGALTAVRAALGTATGFASNGLTPLVDRTVQRHLYETTTRVRLESFDQDTFSDEMERAWRGCDSTTLVVQAAINLLAGVVSLLAVAAAVVVIHPLLLPALFLATAPTAWAALRAGHLQYQTYLAGTVRRRRLWLLNHLMAMRQPAAELRSYGLRNFLLGQYDRVMTAETAIQLGLARRVTVTTSVGAAIGGVATAAVYVLLGVLLVGDRIPLSAAATGVIAVQAAQRALATVTFQVDRLYAEGRHFRDYTGFMERADEYLPPPAGDRTPGPLTGLSLEGVTLTYPDRDTAAVAGVSLRIEAGQMVAIAGENGSGKSTLAAIVAGLRTPDSGVVRWNGVPTTDLDPDLLRARIGVVSQEFYKWPFSAATNIAMGEIDHPAGQERIEAAAAKAVAHDMIVDLPHGYSTMLDRAFAQGQDLSGGQWQRITAARGFLRDTDLLIMDEPSSALDAPAEAALFDAVRARHGVKTTVLITHRLANIRHADVIYVMHEGRLVEQGAHDALIAAGGLYAKWFRLQKLGYSDD</sequence>
<dbReference type="GO" id="GO:0005886">
    <property type="term" value="C:plasma membrane"/>
    <property type="evidence" value="ECO:0007669"/>
    <property type="project" value="UniProtKB-SubCell"/>
</dbReference>
<dbReference type="Gene3D" id="3.40.50.300">
    <property type="entry name" value="P-loop containing nucleotide triphosphate hydrolases"/>
    <property type="match status" value="1"/>
</dbReference>
<keyword evidence="6 7" id="KW-0472">Membrane</keyword>
<dbReference type="InterPro" id="IPR027417">
    <property type="entry name" value="P-loop_NTPase"/>
</dbReference>
<dbReference type="PROSITE" id="PS50893">
    <property type="entry name" value="ABC_TRANSPORTER_2"/>
    <property type="match status" value="1"/>
</dbReference>
<feature type="transmembrane region" description="Helical" evidence="7">
    <location>
        <begin position="297"/>
        <end position="319"/>
    </location>
</feature>
<dbReference type="Pfam" id="PF00005">
    <property type="entry name" value="ABC_tran"/>
    <property type="match status" value="1"/>
</dbReference>
<dbReference type="Proteomes" id="UP000502508">
    <property type="component" value="Chromosome"/>
</dbReference>
<dbReference type="SUPFAM" id="SSF90123">
    <property type="entry name" value="ABC transporter transmembrane region"/>
    <property type="match status" value="1"/>
</dbReference>
<dbReference type="AlphaFoldDB" id="A0A6F8XVN1"/>
<dbReference type="GO" id="GO:0005524">
    <property type="term" value="F:ATP binding"/>
    <property type="evidence" value="ECO:0007669"/>
    <property type="project" value="UniProtKB-KW"/>
</dbReference>
<dbReference type="Gene3D" id="1.20.1560.10">
    <property type="entry name" value="ABC transporter type 1, transmembrane domain"/>
    <property type="match status" value="1"/>
</dbReference>
<dbReference type="InterPro" id="IPR011527">
    <property type="entry name" value="ABC1_TM_dom"/>
</dbReference>
<comment type="subcellular location">
    <subcellularLocation>
        <location evidence="1">Cell membrane</location>
        <topology evidence="1">Multi-pass membrane protein</topology>
    </subcellularLocation>
</comment>
<dbReference type="EMBL" id="AP022870">
    <property type="protein sequence ID" value="BCB77798.1"/>
    <property type="molecule type" value="Genomic_DNA"/>
</dbReference>
<dbReference type="PANTHER" id="PTHR43394">
    <property type="entry name" value="ATP-DEPENDENT PERMEASE MDL1, MITOCHONDRIAL"/>
    <property type="match status" value="1"/>
</dbReference>
<feature type="transmembrane region" description="Helical" evidence="7">
    <location>
        <begin position="179"/>
        <end position="201"/>
    </location>
</feature>
<evidence type="ECO:0000256" key="5">
    <source>
        <dbReference type="ARBA" id="ARBA00022989"/>
    </source>
</evidence>
<proteinExistence type="predicted"/>
<evidence type="ECO:0000256" key="2">
    <source>
        <dbReference type="ARBA" id="ARBA00022692"/>
    </source>
</evidence>
<dbReference type="InterPro" id="IPR036640">
    <property type="entry name" value="ABC1_TM_sf"/>
</dbReference>
<keyword evidence="4" id="KW-0067">ATP-binding</keyword>
<dbReference type="InterPro" id="IPR003439">
    <property type="entry name" value="ABC_transporter-like_ATP-bd"/>
</dbReference>
<feature type="transmembrane region" description="Helical" evidence="7">
    <location>
        <begin position="207"/>
        <end position="224"/>
    </location>
</feature>
<evidence type="ECO:0000256" key="4">
    <source>
        <dbReference type="ARBA" id="ARBA00022840"/>
    </source>
</evidence>
<feature type="domain" description="ABC transporter" evidence="8">
    <location>
        <begin position="387"/>
        <end position="627"/>
    </location>
</feature>
<dbReference type="CDD" id="cd03228">
    <property type="entry name" value="ABCC_MRP_Like"/>
    <property type="match status" value="1"/>
</dbReference>
<dbReference type="SUPFAM" id="SSF52540">
    <property type="entry name" value="P-loop containing nucleoside triphosphate hydrolases"/>
    <property type="match status" value="1"/>
</dbReference>
<protein>
    <submittedName>
        <fullName evidence="10">Multidrug ABC transporter permease</fullName>
    </submittedName>
</protein>
<reference evidence="10 11" key="2">
    <citation type="submission" date="2020-03" db="EMBL/GenBank/DDBJ databases">
        <authorList>
            <person name="Ichikawa N."/>
            <person name="Kimura A."/>
            <person name="Kitahashi Y."/>
            <person name="Uohara A."/>
        </authorList>
    </citation>
    <scope>NUCLEOTIDE SEQUENCE [LARGE SCALE GENOMIC DNA]</scope>
    <source>
        <strain evidence="10 11">NBRC 107702</strain>
    </source>
</reference>
<organism evidence="10 11">
    <name type="scientific">Phytohabitans flavus</name>
    <dbReference type="NCBI Taxonomy" id="1076124"/>
    <lineage>
        <taxon>Bacteria</taxon>
        <taxon>Bacillati</taxon>
        <taxon>Actinomycetota</taxon>
        <taxon>Actinomycetes</taxon>
        <taxon>Micromonosporales</taxon>
        <taxon>Micromonosporaceae</taxon>
    </lineage>
</organism>
<evidence type="ECO:0000313" key="10">
    <source>
        <dbReference type="EMBL" id="BCB77798.1"/>
    </source>
</evidence>
<dbReference type="SMART" id="SM00382">
    <property type="entry name" value="AAA"/>
    <property type="match status" value="1"/>
</dbReference>
<keyword evidence="3" id="KW-0547">Nucleotide-binding</keyword>
<keyword evidence="5 7" id="KW-1133">Transmembrane helix</keyword>
<dbReference type="InterPro" id="IPR003593">
    <property type="entry name" value="AAA+_ATPase"/>
</dbReference>
<keyword evidence="2 7" id="KW-0812">Transmembrane</keyword>
<feature type="transmembrane region" description="Helical" evidence="7">
    <location>
        <begin position="65"/>
        <end position="85"/>
    </location>
</feature>
<evidence type="ECO:0000256" key="3">
    <source>
        <dbReference type="ARBA" id="ARBA00022741"/>
    </source>
</evidence>
<dbReference type="KEGG" id="pfla:Pflav_042080"/>
<feature type="transmembrane region" description="Helical" evidence="7">
    <location>
        <begin position="105"/>
        <end position="123"/>
    </location>
</feature>
<accession>A0A6F8XVN1</accession>
<evidence type="ECO:0000259" key="9">
    <source>
        <dbReference type="PROSITE" id="PS50929"/>
    </source>
</evidence>
<name>A0A6F8XVN1_9ACTN</name>
<evidence type="ECO:0000256" key="6">
    <source>
        <dbReference type="ARBA" id="ARBA00023136"/>
    </source>
</evidence>
<feature type="domain" description="ABC transmembrane type-1" evidence="9">
    <location>
        <begin position="67"/>
        <end position="353"/>
    </location>
</feature>
<dbReference type="GO" id="GO:0015421">
    <property type="term" value="F:ABC-type oligopeptide transporter activity"/>
    <property type="evidence" value="ECO:0007669"/>
    <property type="project" value="TreeGrafter"/>
</dbReference>
<keyword evidence="11" id="KW-1185">Reference proteome</keyword>
<dbReference type="RefSeq" id="WP_173037489.1">
    <property type="nucleotide sequence ID" value="NZ_AP022870.1"/>
</dbReference>
<dbReference type="PANTHER" id="PTHR43394:SF1">
    <property type="entry name" value="ATP-BINDING CASSETTE SUB-FAMILY B MEMBER 10, MITOCHONDRIAL"/>
    <property type="match status" value="1"/>
</dbReference>
<evidence type="ECO:0000256" key="1">
    <source>
        <dbReference type="ARBA" id="ARBA00004651"/>
    </source>
</evidence>
<reference evidence="10 11" key="1">
    <citation type="submission" date="2020-03" db="EMBL/GenBank/DDBJ databases">
        <title>Whole genome shotgun sequence of Phytohabitans flavus NBRC 107702.</title>
        <authorList>
            <person name="Komaki H."/>
            <person name="Tamura T."/>
        </authorList>
    </citation>
    <scope>NUCLEOTIDE SEQUENCE [LARGE SCALE GENOMIC DNA]</scope>
    <source>
        <strain evidence="10 11">NBRC 107702</strain>
    </source>
</reference>
<dbReference type="GO" id="GO:0016887">
    <property type="term" value="F:ATP hydrolysis activity"/>
    <property type="evidence" value="ECO:0007669"/>
    <property type="project" value="InterPro"/>
</dbReference>
<evidence type="ECO:0000256" key="7">
    <source>
        <dbReference type="SAM" id="Phobius"/>
    </source>
</evidence>
<gene>
    <name evidence="10" type="ORF">Pflav_042080</name>
</gene>